<feature type="transmembrane region" description="Helical" evidence="13">
    <location>
        <begin position="22"/>
        <end position="39"/>
    </location>
</feature>
<dbReference type="NCBIfam" id="TIGR00560">
    <property type="entry name" value="pgsA"/>
    <property type="match status" value="1"/>
</dbReference>
<evidence type="ECO:0000256" key="3">
    <source>
        <dbReference type="ARBA" id="ARBA00022516"/>
    </source>
</evidence>
<keyword evidence="5 13" id="KW-0812">Transmembrane</keyword>
<evidence type="ECO:0000256" key="4">
    <source>
        <dbReference type="ARBA" id="ARBA00022679"/>
    </source>
</evidence>
<evidence type="ECO:0000313" key="15">
    <source>
        <dbReference type="Proteomes" id="UP000249166"/>
    </source>
</evidence>
<feature type="transmembrane region" description="Helical" evidence="13">
    <location>
        <begin position="51"/>
        <end position="66"/>
    </location>
</feature>
<reference evidence="14 15" key="1">
    <citation type="submission" date="2018-04" db="EMBL/GenBank/DDBJ databases">
        <title>Bacteria isolated from cave deposits of Manipur.</title>
        <authorList>
            <person name="Sahoo D."/>
            <person name="Sarangthem I."/>
            <person name="Nandeibam J."/>
        </authorList>
    </citation>
    <scope>NUCLEOTIDE SEQUENCE [LARGE SCALE GENOMIC DNA]</scope>
    <source>
        <strain evidence="15">mrc11</strain>
    </source>
</reference>
<dbReference type="Gene3D" id="1.20.120.1760">
    <property type="match status" value="1"/>
</dbReference>
<dbReference type="PIRSF" id="PIRSF000847">
    <property type="entry name" value="Phos_ph_gly_syn"/>
    <property type="match status" value="1"/>
</dbReference>
<evidence type="ECO:0000313" key="14">
    <source>
        <dbReference type="EMBL" id="RAM36444.1"/>
    </source>
</evidence>
<dbReference type="InterPro" id="IPR050324">
    <property type="entry name" value="CDP-alcohol_PTase-I"/>
</dbReference>
<evidence type="ECO:0000256" key="9">
    <source>
        <dbReference type="ARBA" id="ARBA00023209"/>
    </source>
</evidence>
<accession>A0A328HE50</accession>
<dbReference type="InterPro" id="IPR043130">
    <property type="entry name" value="CDP-OH_PTrfase_TM_dom"/>
</dbReference>
<dbReference type="PROSITE" id="PS00379">
    <property type="entry name" value="CDP_ALCOHOL_P_TRANSF"/>
    <property type="match status" value="1"/>
</dbReference>
<feature type="transmembrane region" description="Helical" evidence="13">
    <location>
        <begin position="111"/>
        <end position="136"/>
    </location>
</feature>
<evidence type="ECO:0000256" key="5">
    <source>
        <dbReference type="ARBA" id="ARBA00022692"/>
    </source>
</evidence>
<keyword evidence="8 13" id="KW-0472">Membrane</keyword>
<dbReference type="PANTHER" id="PTHR14269">
    <property type="entry name" value="CDP-DIACYLGLYCEROL--GLYCEROL-3-PHOSPHATE 3-PHOSPHATIDYLTRANSFERASE-RELATED"/>
    <property type="match status" value="1"/>
</dbReference>
<dbReference type="AlphaFoldDB" id="A0A328HE50"/>
<dbReference type="Pfam" id="PF01066">
    <property type="entry name" value="CDP-OH_P_transf"/>
    <property type="match status" value="1"/>
</dbReference>
<dbReference type="GO" id="GO:0016020">
    <property type="term" value="C:membrane"/>
    <property type="evidence" value="ECO:0007669"/>
    <property type="project" value="UniProtKB-SubCell"/>
</dbReference>
<feature type="transmembrane region" description="Helical" evidence="13">
    <location>
        <begin position="174"/>
        <end position="195"/>
    </location>
</feature>
<keyword evidence="3" id="KW-0444">Lipid biosynthesis</keyword>
<evidence type="ECO:0000256" key="7">
    <source>
        <dbReference type="ARBA" id="ARBA00023098"/>
    </source>
</evidence>
<comment type="subcellular location">
    <subcellularLocation>
        <location evidence="1">Membrane</location>
        <topology evidence="1">Multi-pass membrane protein</topology>
    </subcellularLocation>
</comment>
<sequence>MTSTEATAAGSNSSGIWNLPNILTMLRIALVPFFVWFLIADAPGLRSESGGWRWAAVAAFAVAIYTDKLDGDIARSRGLVTDFGKIADPIADKLLTGSALVMLCVLNELPWWMTIVILVREWGITALRFFVIRYGVIPASRGGKLKTVVQTVAIFLYVLPLASIAPWLTWVAFAVMLAAVLITVWTGVEYVIQALKVRSEGLRRRAADLGQQENEEGQP</sequence>
<proteinExistence type="inferred from homology"/>
<dbReference type="OrthoDB" id="9796672at2"/>
<evidence type="ECO:0000256" key="6">
    <source>
        <dbReference type="ARBA" id="ARBA00022989"/>
    </source>
</evidence>
<evidence type="ECO:0000256" key="11">
    <source>
        <dbReference type="NCBIfam" id="TIGR00560"/>
    </source>
</evidence>
<keyword evidence="4 12" id="KW-0808">Transferase</keyword>
<evidence type="ECO:0000256" key="2">
    <source>
        <dbReference type="ARBA" id="ARBA00010441"/>
    </source>
</evidence>
<dbReference type="EC" id="2.7.8.5" evidence="11"/>
<dbReference type="GO" id="GO:0046474">
    <property type="term" value="P:glycerophospholipid biosynthetic process"/>
    <property type="evidence" value="ECO:0007669"/>
    <property type="project" value="TreeGrafter"/>
</dbReference>
<keyword evidence="7" id="KW-0443">Lipid metabolism</keyword>
<dbReference type="RefSeq" id="WP_111904703.1">
    <property type="nucleotide sequence ID" value="NZ_QLNP01000094.1"/>
</dbReference>
<keyword evidence="10" id="KW-1208">Phospholipid metabolism</keyword>
<evidence type="ECO:0000256" key="13">
    <source>
        <dbReference type="SAM" id="Phobius"/>
    </source>
</evidence>
<evidence type="ECO:0000256" key="10">
    <source>
        <dbReference type="ARBA" id="ARBA00023264"/>
    </source>
</evidence>
<dbReference type="PANTHER" id="PTHR14269:SF52">
    <property type="entry name" value="PHOSPHATIDYLGLYCEROPHOSPHATE SYNTHASE-RELATED"/>
    <property type="match status" value="1"/>
</dbReference>
<protein>
    <recommendedName>
        <fullName evidence="11">CDP-diacylglycerol--glycerol-3-phosphate 3-phosphatidyltransferase</fullName>
        <ecNumber evidence="11">2.7.8.5</ecNumber>
    </recommendedName>
</protein>
<keyword evidence="6 13" id="KW-1133">Transmembrane helix</keyword>
<dbReference type="InterPro" id="IPR000462">
    <property type="entry name" value="CDP-OH_P_trans"/>
</dbReference>
<keyword evidence="9" id="KW-0594">Phospholipid biosynthesis</keyword>
<comment type="caution">
    <text evidence="14">The sequence shown here is derived from an EMBL/GenBank/DDBJ whole genome shotgun (WGS) entry which is preliminary data.</text>
</comment>
<dbReference type="Proteomes" id="UP000249166">
    <property type="component" value="Unassembled WGS sequence"/>
</dbReference>
<dbReference type="InterPro" id="IPR004570">
    <property type="entry name" value="Phosphatidylglycerol_P_synth"/>
</dbReference>
<dbReference type="GO" id="GO:0008444">
    <property type="term" value="F:CDP-diacylglycerol-glycerol-3-phosphate 3-phosphatidyltransferase activity"/>
    <property type="evidence" value="ECO:0007669"/>
    <property type="project" value="UniProtKB-UniRule"/>
</dbReference>
<feature type="transmembrane region" description="Helical" evidence="13">
    <location>
        <begin position="148"/>
        <end position="168"/>
    </location>
</feature>
<evidence type="ECO:0000256" key="8">
    <source>
        <dbReference type="ARBA" id="ARBA00023136"/>
    </source>
</evidence>
<evidence type="ECO:0000256" key="12">
    <source>
        <dbReference type="RuleBase" id="RU003750"/>
    </source>
</evidence>
<dbReference type="InterPro" id="IPR048254">
    <property type="entry name" value="CDP_ALCOHOL_P_TRANSF_CS"/>
</dbReference>
<evidence type="ECO:0000256" key="1">
    <source>
        <dbReference type="ARBA" id="ARBA00004141"/>
    </source>
</evidence>
<dbReference type="UniPathway" id="UPA00085"/>
<organism evidence="14 15">
    <name type="scientific">Arthrobacter globiformis</name>
    <dbReference type="NCBI Taxonomy" id="1665"/>
    <lineage>
        <taxon>Bacteria</taxon>
        <taxon>Bacillati</taxon>
        <taxon>Actinomycetota</taxon>
        <taxon>Actinomycetes</taxon>
        <taxon>Micrococcales</taxon>
        <taxon>Micrococcaceae</taxon>
        <taxon>Arthrobacter</taxon>
    </lineage>
</organism>
<name>A0A328HE50_ARTGO</name>
<comment type="similarity">
    <text evidence="2 12">Belongs to the CDP-alcohol phosphatidyltransferase class-I family.</text>
</comment>
<dbReference type="EMBL" id="QLNP01000094">
    <property type="protein sequence ID" value="RAM36444.1"/>
    <property type="molecule type" value="Genomic_DNA"/>
</dbReference>
<gene>
    <name evidence="14" type="primary">pgsA</name>
    <name evidence="14" type="ORF">DBZ45_15125</name>
</gene>